<sequence>MTKKRDLWMPLYIGDYLADTGHLTTTQHGAYLLLMMHYWRKHELPADDKQLAAIAKLPLRIWLDSKETIQAFFFDGWRHKRIEEELEKRFAVSSKRAEAGAKGGMRTQMKHFINGANASVCSSMTHTQRNITTTDRIERGPAGGSTTSDLASIIKQKGWA</sequence>
<gene>
    <name evidence="1" type="ORF">CQ12_38190</name>
</gene>
<dbReference type="GeneID" id="92953477"/>
<dbReference type="EMBL" id="LLXZ01000214">
    <property type="protein sequence ID" value="KRQ94966.1"/>
    <property type="molecule type" value="Genomic_DNA"/>
</dbReference>
<reference evidence="1 2" key="1">
    <citation type="submission" date="2014-03" db="EMBL/GenBank/DDBJ databases">
        <title>Bradyrhizobium valentinum sp. nov., isolated from effective nodules of Lupinus mariae-josephae, a lupine endemic of basic-lime soils in Eastern Spain.</title>
        <authorList>
            <person name="Duran D."/>
            <person name="Rey L."/>
            <person name="Navarro A."/>
            <person name="Busquets A."/>
            <person name="Imperial J."/>
            <person name="Ruiz-Argueso T."/>
        </authorList>
    </citation>
    <scope>NUCLEOTIDE SEQUENCE [LARGE SCALE GENOMIC DNA]</scope>
    <source>
        <strain evidence="1 2">PAC68</strain>
    </source>
</reference>
<keyword evidence="2" id="KW-1185">Reference proteome</keyword>
<dbReference type="RefSeq" id="WP_018272531.1">
    <property type="nucleotide sequence ID" value="NZ_LLXZ01000214.1"/>
</dbReference>
<dbReference type="InterPro" id="IPR010781">
    <property type="entry name" value="DUF1376"/>
</dbReference>
<evidence type="ECO:0000313" key="2">
    <source>
        <dbReference type="Proteomes" id="UP000050863"/>
    </source>
</evidence>
<organism evidence="1 2">
    <name type="scientific">Bradyrhizobium jicamae</name>
    <dbReference type="NCBI Taxonomy" id="280332"/>
    <lineage>
        <taxon>Bacteria</taxon>
        <taxon>Pseudomonadati</taxon>
        <taxon>Pseudomonadota</taxon>
        <taxon>Alphaproteobacteria</taxon>
        <taxon>Hyphomicrobiales</taxon>
        <taxon>Nitrobacteraceae</taxon>
        <taxon>Bradyrhizobium</taxon>
    </lineage>
</organism>
<accession>A0A0R3KGQ7</accession>
<dbReference type="Proteomes" id="UP000050863">
    <property type="component" value="Unassembled WGS sequence"/>
</dbReference>
<protein>
    <recommendedName>
        <fullName evidence="3">DUF1376 domain-containing protein</fullName>
    </recommendedName>
</protein>
<evidence type="ECO:0000313" key="1">
    <source>
        <dbReference type="EMBL" id="KRQ94966.1"/>
    </source>
</evidence>
<dbReference type="STRING" id="280332.CQ12_38190"/>
<comment type="caution">
    <text evidence="1">The sequence shown here is derived from an EMBL/GenBank/DDBJ whole genome shotgun (WGS) entry which is preliminary data.</text>
</comment>
<evidence type="ECO:0008006" key="3">
    <source>
        <dbReference type="Google" id="ProtNLM"/>
    </source>
</evidence>
<name>A0A0R3KGQ7_9BRAD</name>
<dbReference type="AlphaFoldDB" id="A0A0R3KGQ7"/>
<dbReference type="OrthoDB" id="8243486at2"/>
<dbReference type="Pfam" id="PF07120">
    <property type="entry name" value="DUF1376"/>
    <property type="match status" value="1"/>
</dbReference>
<proteinExistence type="predicted"/>